<feature type="domain" description="DUF7847" evidence="2">
    <location>
        <begin position="105"/>
        <end position="229"/>
    </location>
</feature>
<feature type="transmembrane region" description="Helical" evidence="1">
    <location>
        <begin position="186"/>
        <end position="214"/>
    </location>
</feature>
<dbReference type="Proteomes" id="UP000004263">
    <property type="component" value="Unassembled WGS sequence"/>
</dbReference>
<name>Q1N1I4_9GAMM</name>
<protein>
    <submittedName>
        <fullName evidence="3">Uracil-DNA glycosylase</fullName>
        <ecNumber evidence="3">3.2.2.-</ecNumber>
    </submittedName>
</protein>
<keyword evidence="4" id="KW-1185">Reference proteome</keyword>
<evidence type="ECO:0000256" key="1">
    <source>
        <dbReference type="SAM" id="Phobius"/>
    </source>
</evidence>
<dbReference type="GO" id="GO:0016798">
    <property type="term" value="F:hydrolase activity, acting on glycosyl bonds"/>
    <property type="evidence" value="ECO:0007669"/>
    <property type="project" value="UniProtKB-KW"/>
</dbReference>
<keyword evidence="1" id="KW-0472">Membrane</keyword>
<evidence type="ECO:0000313" key="3">
    <source>
        <dbReference type="EMBL" id="EAT12066.1"/>
    </source>
</evidence>
<keyword evidence="1" id="KW-1133">Transmembrane helix</keyword>
<reference evidence="3 4" key="1">
    <citation type="submission" date="2006-03" db="EMBL/GenBank/DDBJ databases">
        <authorList>
            <person name="Pinhassi J."/>
            <person name="Pedros-Alio C."/>
            <person name="Ferriera S."/>
            <person name="Johnson J."/>
            <person name="Kravitz S."/>
            <person name="Halpern A."/>
            <person name="Remington K."/>
            <person name="Beeson K."/>
            <person name="Tran B."/>
            <person name="Rogers Y.-H."/>
            <person name="Friedman R."/>
            <person name="Venter J.C."/>
        </authorList>
    </citation>
    <scope>NUCLEOTIDE SEQUENCE [LARGE SCALE GENOMIC DNA]</scope>
    <source>
        <strain evidence="3 4">RED65</strain>
    </source>
</reference>
<proteinExistence type="predicted"/>
<accession>Q1N1I4</accession>
<feature type="transmembrane region" description="Helical" evidence="1">
    <location>
        <begin position="100"/>
        <end position="125"/>
    </location>
</feature>
<feature type="transmembrane region" description="Helical" evidence="1">
    <location>
        <begin position="220"/>
        <end position="242"/>
    </location>
</feature>
<evidence type="ECO:0000259" key="2">
    <source>
        <dbReference type="Pfam" id="PF25231"/>
    </source>
</evidence>
<dbReference type="EC" id="3.2.2.-" evidence="3"/>
<dbReference type="EMBL" id="AAQH01000010">
    <property type="protein sequence ID" value="EAT12066.1"/>
    <property type="molecule type" value="Genomic_DNA"/>
</dbReference>
<dbReference type="AlphaFoldDB" id="Q1N1I4"/>
<evidence type="ECO:0000313" key="4">
    <source>
        <dbReference type="Proteomes" id="UP000004263"/>
    </source>
</evidence>
<keyword evidence="1" id="KW-0812">Transmembrane</keyword>
<feature type="transmembrane region" description="Helical" evidence="1">
    <location>
        <begin position="21"/>
        <end position="45"/>
    </location>
</feature>
<dbReference type="RefSeq" id="WP_007019026.1">
    <property type="nucleotide sequence ID" value="NZ_CH724120.1"/>
</dbReference>
<keyword evidence="3" id="KW-0326">Glycosidase</keyword>
<gene>
    <name evidence="3" type="ORF">RED65_03470</name>
</gene>
<dbReference type="Pfam" id="PF25231">
    <property type="entry name" value="DUF7847"/>
    <property type="match status" value="1"/>
</dbReference>
<dbReference type="STRING" id="207949.RED65_03470"/>
<sequence>MTAFDVAAQSFRFYGRVFNKVFWISLGSNLAPLLLGGSIAGAGMMTQQMDVSVAGLLIAMLVGFFFYTLQLVFIHQFSEEQDDSLTAALPKALKKMGPMILVSFAIGVFCFLVAIPIAIVAGLIFPNEMGSGEAHGAALLLMLFIAVPILFIIYRLVFAAYHVVLKDAGPIEGMKLSSEQVKSSSIVLRGLLLMMAMLVAWAIFSGIISSMIALPQAATQFVLFVANVLITPYFGIFIYRLFCVTLLDNSKPAIPDQNSGDDNGE</sequence>
<comment type="caution">
    <text evidence="3">The sequence shown here is derived from an EMBL/GenBank/DDBJ whole genome shotgun (WGS) entry which is preliminary data.</text>
</comment>
<feature type="transmembrane region" description="Helical" evidence="1">
    <location>
        <begin position="137"/>
        <end position="165"/>
    </location>
</feature>
<dbReference type="HOGENOM" id="CLU_1048315_0_0_6"/>
<keyword evidence="3" id="KW-0378">Hydrolase</keyword>
<feature type="transmembrane region" description="Helical" evidence="1">
    <location>
        <begin position="51"/>
        <end position="74"/>
    </location>
</feature>
<organism evidence="3 4">
    <name type="scientific">Bermanella marisrubri</name>
    <dbReference type="NCBI Taxonomy" id="207949"/>
    <lineage>
        <taxon>Bacteria</taxon>
        <taxon>Pseudomonadati</taxon>
        <taxon>Pseudomonadota</taxon>
        <taxon>Gammaproteobacteria</taxon>
        <taxon>Oceanospirillales</taxon>
        <taxon>Oceanospirillaceae</taxon>
        <taxon>Bermanella</taxon>
    </lineage>
</organism>
<dbReference type="InterPro" id="IPR057169">
    <property type="entry name" value="DUF7847"/>
</dbReference>